<evidence type="ECO:0000313" key="2">
    <source>
        <dbReference type="Proteomes" id="UP000077755"/>
    </source>
</evidence>
<dbReference type="PANTHER" id="PTHR37245">
    <property type="entry name" value="PAMP-INDUCED SECRETED PEPTIDE 1"/>
    <property type="match status" value="1"/>
</dbReference>
<proteinExistence type="predicted"/>
<reference evidence="1" key="2">
    <citation type="submission" date="2022-03" db="EMBL/GenBank/DDBJ databases">
        <title>Draft title - Genomic analysis of global carrot germplasm unveils the trajectory of domestication and the origin of high carotenoid orange carrot.</title>
        <authorList>
            <person name="Iorizzo M."/>
            <person name="Ellison S."/>
            <person name="Senalik D."/>
            <person name="Macko-Podgorni A."/>
            <person name="Grzebelus D."/>
            <person name="Bostan H."/>
            <person name="Rolling W."/>
            <person name="Curaba J."/>
            <person name="Simon P."/>
        </authorList>
    </citation>
    <scope>NUCLEOTIDE SEQUENCE</scope>
    <source>
        <tissue evidence="1">Leaf</tissue>
    </source>
</reference>
<organism evidence="1 2">
    <name type="scientific">Daucus carota subsp. sativus</name>
    <name type="common">Carrot</name>
    <dbReference type="NCBI Taxonomy" id="79200"/>
    <lineage>
        <taxon>Eukaryota</taxon>
        <taxon>Viridiplantae</taxon>
        <taxon>Streptophyta</taxon>
        <taxon>Embryophyta</taxon>
        <taxon>Tracheophyta</taxon>
        <taxon>Spermatophyta</taxon>
        <taxon>Magnoliopsida</taxon>
        <taxon>eudicotyledons</taxon>
        <taxon>Gunneridae</taxon>
        <taxon>Pentapetalae</taxon>
        <taxon>asterids</taxon>
        <taxon>campanulids</taxon>
        <taxon>Apiales</taxon>
        <taxon>Apiaceae</taxon>
        <taxon>Apioideae</taxon>
        <taxon>Scandiceae</taxon>
        <taxon>Daucinae</taxon>
        <taxon>Daucus</taxon>
        <taxon>Daucus sect. Daucus</taxon>
    </lineage>
</organism>
<dbReference type="PANTHER" id="PTHR37245:SF4">
    <property type="entry name" value="PAMP-INDUCED SECRETED PEPTIDE 1"/>
    <property type="match status" value="1"/>
</dbReference>
<dbReference type="AlphaFoldDB" id="A0A164SXQ4"/>
<protein>
    <submittedName>
        <fullName evidence="1">Uncharacterized protein</fullName>
    </submittedName>
</protein>
<evidence type="ECO:0000313" key="1">
    <source>
        <dbReference type="EMBL" id="WOH08020.1"/>
    </source>
</evidence>
<sequence length="69" mass="7732">MRAIFVVVILLLAVTSLNGVDAGRVLRVDIQHSNHIETYKLSVYSQTRSCMKCWFQMLPSGPSRRGSGH</sequence>
<gene>
    <name evidence="1" type="ORF">DCAR_0727456</name>
</gene>
<dbReference type="InterPro" id="IPR040273">
    <property type="entry name" value="PIP1"/>
</dbReference>
<dbReference type="EMBL" id="CP093349">
    <property type="protein sequence ID" value="WOH08020.1"/>
    <property type="molecule type" value="Genomic_DNA"/>
</dbReference>
<reference evidence="1" key="1">
    <citation type="journal article" date="2016" name="Nat. Genet.">
        <title>A high-quality carrot genome assembly provides new insights into carotenoid accumulation and asterid genome evolution.</title>
        <authorList>
            <person name="Iorizzo M."/>
            <person name="Ellison S."/>
            <person name="Senalik D."/>
            <person name="Zeng P."/>
            <person name="Satapoomin P."/>
            <person name="Huang J."/>
            <person name="Bowman M."/>
            <person name="Iovene M."/>
            <person name="Sanseverino W."/>
            <person name="Cavagnaro P."/>
            <person name="Yildiz M."/>
            <person name="Macko-Podgorni A."/>
            <person name="Moranska E."/>
            <person name="Grzebelus E."/>
            <person name="Grzebelus D."/>
            <person name="Ashrafi H."/>
            <person name="Zheng Z."/>
            <person name="Cheng S."/>
            <person name="Spooner D."/>
            <person name="Van Deynze A."/>
            <person name="Simon P."/>
        </authorList>
    </citation>
    <scope>NUCLEOTIDE SEQUENCE</scope>
    <source>
        <tissue evidence="1">Leaf</tissue>
    </source>
</reference>
<keyword evidence="2" id="KW-1185">Reference proteome</keyword>
<dbReference type="Gramene" id="KZM86807">
    <property type="protein sequence ID" value="KZM86807"/>
    <property type="gene ID" value="DCAR_023941"/>
</dbReference>
<dbReference type="Proteomes" id="UP000077755">
    <property type="component" value="Chromosome 7"/>
</dbReference>
<dbReference type="GO" id="GO:0006952">
    <property type="term" value="P:defense response"/>
    <property type="evidence" value="ECO:0007669"/>
    <property type="project" value="InterPro"/>
</dbReference>
<name>A0A164SXQ4_DAUCS</name>
<accession>A0A164SXQ4</accession>